<keyword evidence="2" id="KW-0812">Transmembrane</keyword>
<name>A0ABX2A2V2_9MICO</name>
<protein>
    <recommendedName>
        <fullName evidence="5">DUF4244 domain-containing protein</fullName>
    </recommendedName>
</protein>
<feature type="transmembrane region" description="Helical" evidence="2">
    <location>
        <begin position="32"/>
        <end position="50"/>
    </location>
</feature>
<evidence type="ECO:0008006" key="5">
    <source>
        <dbReference type="Google" id="ProtNLM"/>
    </source>
</evidence>
<keyword evidence="4" id="KW-1185">Reference proteome</keyword>
<dbReference type="Pfam" id="PF14029">
    <property type="entry name" value="DUF4244"/>
    <property type="match status" value="1"/>
</dbReference>
<sequence>MTVRTRPASTVVDRPSGTPDHDPEAGLATAEYAIATIAAVGFAGLLILVLQSDTVRGMLESIIGSALSV</sequence>
<dbReference type="EMBL" id="JABEZU010000001">
    <property type="protein sequence ID" value="NOV95938.1"/>
    <property type="molecule type" value="Genomic_DNA"/>
</dbReference>
<proteinExistence type="predicted"/>
<organism evidence="3 4">
    <name type="scientific">Isoptericola halotolerans</name>
    <dbReference type="NCBI Taxonomy" id="300560"/>
    <lineage>
        <taxon>Bacteria</taxon>
        <taxon>Bacillati</taxon>
        <taxon>Actinomycetota</taxon>
        <taxon>Actinomycetes</taxon>
        <taxon>Micrococcales</taxon>
        <taxon>Promicromonosporaceae</taxon>
        <taxon>Isoptericola</taxon>
    </lineage>
</organism>
<gene>
    <name evidence="3" type="ORF">HDG69_000491</name>
</gene>
<feature type="region of interest" description="Disordered" evidence="1">
    <location>
        <begin position="1"/>
        <end position="24"/>
    </location>
</feature>
<reference evidence="3 4" key="1">
    <citation type="submission" date="2020-05" db="EMBL/GenBank/DDBJ databases">
        <title>Genomic Encyclopedia of Type Strains, Phase III (KMG-III): the genomes of soil and plant-associated and newly described type strains.</title>
        <authorList>
            <person name="Whitman W."/>
        </authorList>
    </citation>
    <scope>NUCLEOTIDE SEQUENCE [LARGE SCALE GENOMIC DNA]</scope>
    <source>
        <strain evidence="3 4">KCTC 19046</strain>
    </source>
</reference>
<dbReference type="RefSeq" id="WP_171782191.1">
    <property type="nucleotide sequence ID" value="NZ_BAAAML010000002.1"/>
</dbReference>
<comment type="caution">
    <text evidence="3">The sequence shown here is derived from an EMBL/GenBank/DDBJ whole genome shotgun (WGS) entry which is preliminary data.</text>
</comment>
<accession>A0ABX2A2V2</accession>
<evidence type="ECO:0000313" key="4">
    <source>
        <dbReference type="Proteomes" id="UP000757540"/>
    </source>
</evidence>
<dbReference type="Proteomes" id="UP000757540">
    <property type="component" value="Unassembled WGS sequence"/>
</dbReference>
<dbReference type="InterPro" id="IPR025338">
    <property type="entry name" value="DUF4244"/>
</dbReference>
<evidence type="ECO:0000256" key="1">
    <source>
        <dbReference type="SAM" id="MobiDB-lite"/>
    </source>
</evidence>
<evidence type="ECO:0000256" key="2">
    <source>
        <dbReference type="SAM" id="Phobius"/>
    </source>
</evidence>
<evidence type="ECO:0000313" key="3">
    <source>
        <dbReference type="EMBL" id="NOV95938.1"/>
    </source>
</evidence>
<keyword evidence="2" id="KW-1133">Transmembrane helix</keyword>
<keyword evidence="2" id="KW-0472">Membrane</keyword>